<evidence type="ECO:0000256" key="1">
    <source>
        <dbReference type="SAM" id="MobiDB-lite"/>
    </source>
</evidence>
<dbReference type="PROSITE" id="PS51257">
    <property type="entry name" value="PROKAR_LIPOPROTEIN"/>
    <property type="match status" value="1"/>
</dbReference>
<dbReference type="RefSeq" id="WP_158424941.1">
    <property type="nucleotide sequence ID" value="NZ_JAOQJQ010000002.1"/>
</dbReference>
<keyword evidence="3" id="KW-1185">Reference proteome</keyword>
<dbReference type="Proteomes" id="UP001652442">
    <property type="component" value="Unassembled WGS sequence"/>
</dbReference>
<evidence type="ECO:0000313" key="3">
    <source>
        <dbReference type="Proteomes" id="UP001652442"/>
    </source>
</evidence>
<dbReference type="InterPro" id="IPR036410">
    <property type="entry name" value="HSP_DnaJ_Cys-rich_dom_sf"/>
</dbReference>
<gene>
    <name evidence="2" type="ORF">OCV88_07825</name>
</gene>
<feature type="compositionally biased region" description="Low complexity" evidence="1">
    <location>
        <begin position="159"/>
        <end position="173"/>
    </location>
</feature>
<feature type="region of interest" description="Disordered" evidence="1">
    <location>
        <begin position="157"/>
        <end position="177"/>
    </location>
</feature>
<feature type="region of interest" description="Disordered" evidence="1">
    <location>
        <begin position="24"/>
        <end position="108"/>
    </location>
</feature>
<protein>
    <submittedName>
        <fullName evidence="2">Uncharacterized protein</fullName>
    </submittedName>
</protein>
<feature type="compositionally biased region" description="Basic and acidic residues" evidence="1">
    <location>
        <begin position="24"/>
        <end position="68"/>
    </location>
</feature>
<accession>A0ABT2TJ63</accession>
<name>A0ABT2TJ63_9FIRM</name>
<proteinExistence type="predicted"/>
<dbReference type="EMBL" id="JAOQJQ010000002">
    <property type="protein sequence ID" value="MCU6762253.1"/>
    <property type="molecule type" value="Genomic_DNA"/>
</dbReference>
<sequence>MKKKIAVLICVFMCIGLTGCNDSGEDHHSQAALSEEEKARLSAEEEKRLIEEQQADAQKKIQAAKEEQQEIQAAEEEKKKVVTQDPEASGGDSTEGIETDSYDTQSDDGTAENICPDCGYEQLNISCGYCFGSGDNGTCKRCGGDGIICKNCFYPPTQSSSSKDSDGSSSTRTSKSKMCHRCHGSGLYGDCFSCNGTGTLGHSEYYDGGSTGSTYYTRRVCPSCVAGQRRCKLCKGDGYIDEGD</sequence>
<organism evidence="2 3">
    <name type="scientific">Brotonthovivens ammoniilytica</name>
    <dbReference type="NCBI Taxonomy" id="2981725"/>
    <lineage>
        <taxon>Bacteria</taxon>
        <taxon>Bacillati</taxon>
        <taxon>Bacillota</taxon>
        <taxon>Clostridia</taxon>
        <taxon>Lachnospirales</taxon>
        <taxon>Lachnospiraceae</taxon>
        <taxon>Brotonthovivens</taxon>
    </lineage>
</organism>
<reference evidence="2 3" key="1">
    <citation type="journal article" date="2021" name="ISME Commun">
        <title>Automated analysis of genomic sequences facilitates high-throughput and comprehensive description of bacteria.</title>
        <authorList>
            <person name="Hitch T.C.A."/>
        </authorList>
    </citation>
    <scope>NUCLEOTIDE SEQUENCE [LARGE SCALE GENOMIC DNA]</scope>
    <source>
        <strain evidence="2 3">Sanger_109</strain>
    </source>
</reference>
<dbReference type="SUPFAM" id="SSF57938">
    <property type="entry name" value="DnaJ/Hsp40 cysteine-rich domain"/>
    <property type="match status" value="1"/>
</dbReference>
<evidence type="ECO:0000313" key="2">
    <source>
        <dbReference type="EMBL" id="MCU6762253.1"/>
    </source>
</evidence>
<comment type="caution">
    <text evidence="2">The sequence shown here is derived from an EMBL/GenBank/DDBJ whole genome shotgun (WGS) entry which is preliminary data.</text>
</comment>
<feature type="compositionally biased region" description="Acidic residues" evidence="1">
    <location>
        <begin position="95"/>
        <end position="108"/>
    </location>
</feature>